<comment type="caution">
    <text evidence="1">The sequence shown here is derived from an EMBL/GenBank/DDBJ whole genome shotgun (WGS) entry which is preliminary data.</text>
</comment>
<accession>A0A9X8Y7B8</accession>
<reference evidence="1 2" key="1">
    <citation type="submission" date="2019-03" db="EMBL/GenBank/DDBJ databases">
        <title>Genomic Encyclopedia of Type Strains, Phase IV (KMG-IV): sequencing the most valuable type-strain genomes for metagenomic binning, comparative biology and taxonomic classification.</title>
        <authorList>
            <person name="Goeker M."/>
        </authorList>
    </citation>
    <scope>NUCLEOTIDE SEQUENCE [LARGE SCALE GENOMIC DNA]</scope>
    <source>
        <strain evidence="1 2">DSM 100433</strain>
    </source>
</reference>
<gene>
    <name evidence="1" type="ORF">EDD78_11363</name>
</gene>
<sequence length="78" mass="8756">MILSLPLAELYYERSGAGPAVVLLHGNGEDHTKLIARSIPKGSLRILPGETHGSYIVHSRKAYDYLRPFFSKYIGQER</sequence>
<organism evidence="1 2">
    <name type="scientific">Harryflintia acetispora</name>
    <dbReference type="NCBI Taxonomy" id="1849041"/>
    <lineage>
        <taxon>Bacteria</taxon>
        <taxon>Bacillati</taxon>
        <taxon>Bacillota</taxon>
        <taxon>Clostridia</taxon>
        <taxon>Eubacteriales</taxon>
        <taxon>Oscillospiraceae</taxon>
        <taxon>Harryflintia</taxon>
    </lineage>
</organism>
<evidence type="ECO:0000313" key="1">
    <source>
        <dbReference type="EMBL" id="TCL41589.1"/>
    </source>
</evidence>
<protein>
    <recommendedName>
        <fullName evidence="3">Alpha/beta hydrolase</fullName>
    </recommendedName>
</protein>
<proteinExistence type="predicted"/>
<evidence type="ECO:0008006" key="3">
    <source>
        <dbReference type="Google" id="ProtNLM"/>
    </source>
</evidence>
<evidence type="ECO:0000313" key="2">
    <source>
        <dbReference type="Proteomes" id="UP000294682"/>
    </source>
</evidence>
<name>A0A9X8Y7B8_9FIRM</name>
<dbReference type="EMBL" id="SLUK01000013">
    <property type="protein sequence ID" value="TCL41589.1"/>
    <property type="molecule type" value="Genomic_DNA"/>
</dbReference>
<dbReference type="Proteomes" id="UP000294682">
    <property type="component" value="Unassembled WGS sequence"/>
</dbReference>
<keyword evidence="2" id="KW-1185">Reference proteome</keyword>
<dbReference type="RefSeq" id="WP_132085183.1">
    <property type="nucleotide sequence ID" value="NZ_SLUK01000013.1"/>
</dbReference>
<dbReference type="AlphaFoldDB" id="A0A9X8Y7B8"/>